<accession>A0A381VFQ1</accession>
<protein>
    <submittedName>
        <fullName evidence="3">Uncharacterized protein</fullName>
    </submittedName>
</protein>
<reference evidence="3" key="1">
    <citation type="submission" date="2018-05" db="EMBL/GenBank/DDBJ databases">
        <authorList>
            <person name="Lanie J.A."/>
            <person name="Ng W.-L."/>
            <person name="Kazmierczak K.M."/>
            <person name="Andrzejewski T.M."/>
            <person name="Davidsen T.M."/>
            <person name="Wayne K.J."/>
            <person name="Tettelin H."/>
            <person name="Glass J.I."/>
            <person name="Rusch D."/>
            <person name="Podicherti R."/>
            <person name="Tsui H.-C.T."/>
            <person name="Winkler M.E."/>
        </authorList>
    </citation>
    <scope>NUCLEOTIDE SEQUENCE</scope>
</reference>
<sequence length="160" mass="19146">MSKRLNIKKTRKHKGIHQTGGNKGKLKKGFKYSGKRLKSGLPQIIQVGGPKKKKYRQHLEDTIFIITPEDRYNEWKRLISSYKYQLANSRHKYTEEEIAEKEKYIRDNQKKLIQYEKEHHIVNDSVEMLKLYNKNLLEEEIKEMIQKVEEIKNMIKEASD</sequence>
<feature type="non-terminal residue" evidence="3">
    <location>
        <position position="160"/>
    </location>
</feature>
<name>A0A381VFQ1_9ZZZZ</name>
<proteinExistence type="predicted"/>
<feature type="region of interest" description="Disordered" evidence="2">
    <location>
        <begin position="1"/>
        <end position="28"/>
    </location>
</feature>
<evidence type="ECO:0000313" key="3">
    <source>
        <dbReference type="EMBL" id="SVA38851.1"/>
    </source>
</evidence>
<dbReference type="EMBL" id="UINC01008640">
    <property type="protein sequence ID" value="SVA38851.1"/>
    <property type="molecule type" value="Genomic_DNA"/>
</dbReference>
<feature type="coiled-coil region" evidence="1">
    <location>
        <begin position="98"/>
        <end position="157"/>
    </location>
</feature>
<dbReference type="AlphaFoldDB" id="A0A381VFQ1"/>
<gene>
    <name evidence="3" type="ORF">METZ01_LOCUS91705</name>
</gene>
<organism evidence="3">
    <name type="scientific">marine metagenome</name>
    <dbReference type="NCBI Taxonomy" id="408172"/>
    <lineage>
        <taxon>unclassified sequences</taxon>
        <taxon>metagenomes</taxon>
        <taxon>ecological metagenomes</taxon>
    </lineage>
</organism>
<evidence type="ECO:0000256" key="2">
    <source>
        <dbReference type="SAM" id="MobiDB-lite"/>
    </source>
</evidence>
<feature type="compositionally biased region" description="Basic residues" evidence="2">
    <location>
        <begin position="1"/>
        <end position="16"/>
    </location>
</feature>
<evidence type="ECO:0000256" key="1">
    <source>
        <dbReference type="SAM" id="Coils"/>
    </source>
</evidence>
<keyword evidence="1" id="KW-0175">Coiled coil</keyword>